<organism evidence="1 2">
    <name type="scientific">Potamilus streckersoni</name>
    <dbReference type="NCBI Taxonomy" id="2493646"/>
    <lineage>
        <taxon>Eukaryota</taxon>
        <taxon>Metazoa</taxon>
        <taxon>Spiralia</taxon>
        <taxon>Lophotrochozoa</taxon>
        <taxon>Mollusca</taxon>
        <taxon>Bivalvia</taxon>
        <taxon>Autobranchia</taxon>
        <taxon>Heteroconchia</taxon>
        <taxon>Palaeoheterodonta</taxon>
        <taxon>Unionida</taxon>
        <taxon>Unionoidea</taxon>
        <taxon>Unionidae</taxon>
        <taxon>Ambleminae</taxon>
        <taxon>Lampsilini</taxon>
        <taxon>Potamilus</taxon>
    </lineage>
</organism>
<dbReference type="GO" id="GO:0019441">
    <property type="term" value="P:L-tryptophan catabolic process to kynurenine"/>
    <property type="evidence" value="ECO:0007669"/>
    <property type="project" value="InterPro"/>
</dbReference>
<evidence type="ECO:0008006" key="3">
    <source>
        <dbReference type="Google" id="ProtNLM"/>
    </source>
</evidence>
<dbReference type="Gene3D" id="1.20.58.480">
    <property type="match status" value="1"/>
</dbReference>
<dbReference type="EMBL" id="JAEAOA010000282">
    <property type="protein sequence ID" value="KAK3594661.1"/>
    <property type="molecule type" value="Genomic_DNA"/>
</dbReference>
<dbReference type="GO" id="GO:0046872">
    <property type="term" value="F:metal ion binding"/>
    <property type="evidence" value="ECO:0007669"/>
    <property type="project" value="InterPro"/>
</dbReference>
<accession>A0AAE0VYD1</accession>
<protein>
    <recommendedName>
        <fullName evidence="3">Tryptophan 2,3-dioxygenase</fullName>
    </recommendedName>
</protein>
<reference evidence="1" key="2">
    <citation type="journal article" date="2021" name="Genome Biol. Evol.">
        <title>Developing a high-quality reference genome for a parasitic bivalve with doubly uniparental inheritance (Bivalvia: Unionida).</title>
        <authorList>
            <person name="Smith C.H."/>
        </authorList>
    </citation>
    <scope>NUCLEOTIDE SEQUENCE</scope>
    <source>
        <strain evidence="1">CHS0354</strain>
        <tissue evidence="1">Mantle</tissue>
    </source>
</reference>
<reference evidence="1" key="1">
    <citation type="journal article" date="2021" name="Genome Biol. Evol.">
        <title>A High-Quality Reference Genome for a Parasitic Bivalve with Doubly Uniparental Inheritance (Bivalvia: Unionida).</title>
        <authorList>
            <person name="Smith C.H."/>
        </authorList>
    </citation>
    <scope>NUCLEOTIDE SEQUENCE</scope>
    <source>
        <strain evidence="1">CHS0354</strain>
    </source>
</reference>
<proteinExistence type="predicted"/>
<dbReference type="InterPro" id="IPR004981">
    <property type="entry name" value="Trp_2_3_dOase"/>
</dbReference>
<dbReference type="AlphaFoldDB" id="A0AAE0VYD1"/>
<dbReference type="GO" id="GO:0020037">
    <property type="term" value="F:heme binding"/>
    <property type="evidence" value="ECO:0007669"/>
    <property type="project" value="InterPro"/>
</dbReference>
<name>A0AAE0VYD1_9BIVA</name>
<dbReference type="Pfam" id="PF03301">
    <property type="entry name" value="Trp_dioxygenase"/>
    <property type="match status" value="1"/>
</dbReference>
<evidence type="ECO:0000313" key="1">
    <source>
        <dbReference type="EMBL" id="KAK3594661.1"/>
    </source>
</evidence>
<evidence type="ECO:0000313" key="2">
    <source>
        <dbReference type="Proteomes" id="UP001195483"/>
    </source>
</evidence>
<dbReference type="GO" id="GO:0004833">
    <property type="term" value="F:L-tryptophan 2,3-dioxygenase activity"/>
    <property type="evidence" value="ECO:0007669"/>
    <property type="project" value="InterPro"/>
</dbReference>
<dbReference type="SUPFAM" id="SSF140959">
    <property type="entry name" value="Indolic compounds 2,3-dioxygenase-like"/>
    <property type="match status" value="1"/>
</dbReference>
<gene>
    <name evidence="1" type="ORF">CHS0354_003585</name>
</gene>
<dbReference type="Proteomes" id="UP001195483">
    <property type="component" value="Unassembled WGS sequence"/>
</dbReference>
<reference evidence="1" key="3">
    <citation type="submission" date="2023-05" db="EMBL/GenBank/DDBJ databases">
        <authorList>
            <person name="Smith C.H."/>
        </authorList>
    </citation>
    <scope>NUCLEOTIDE SEQUENCE</scope>
    <source>
        <strain evidence="1">CHS0354</strain>
        <tissue evidence="1">Mantle</tissue>
    </source>
</reference>
<dbReference type="InterPro" id="IPR037217">
    <property type="entry name" value="Trp/Indoleamine_2_3_dOase-like"/>
</dbReference>
<dbReference type="PANTHER" id="PTHR10138">
    <property type="entry name" value="TRYPTOPHAN 2,3-DIOXYGENASE"/>
    <property type="match status" value="1"/>
</dbReference>
<dbReference type="GO" id="GO:0019442">
    <property type="term" value="P:L-tryptophan catabolic process to acetyl-CoA"/>
    <property type="evidence" value="ECO:0007669"/>
    <property type="project" value="TreeGrafter"/>
</dbReference>
<comment type="caution">
    <text evidence="1">The sequence shown here is derived from an EMBL/GenBank/DDBJ whole genome shotgun (WGS) entry which is preliminary data.</text>
</comment>
<keyword evidence="2" id="KW-1185">Reference proteome</keyword>
<sequence>MLMISLYRNEPRFNQPYQLLTLLMDMDSLVGKWRYHHVQMVQRMIGSKVGTGGSSGYLYLKSTVSDGYKVFADLLNLSTYLIERKYIPPLTPSMKKLLNVISKQEISENNEPK</sequence>
<dbReference type="PANTHER" id="PTHR10138:SF0">
    <property type="entry name" value="TRYPTOPHAN 2,3-DIOXYGENASE"/>
    <property type="match status" value="1"/>
</dbReference>